<dbReference type="InterPro" id="IPR003165">
    <property type="entry name" value="Piwi"/>
</dbReference>
<evidence type="ECO:0000259" key="1">
    <source>
        <dbReference type="PROSITE" id="PS50821"/>
    </source>
</evidence>
<sequence>PTQFALVKIVMAPAAPAPNAASTALVKKARGTVGTKLVFKTNVYPLTVQKKIPYFKHDIRIKVNLKSADGKEFTRELTNSSRFYDDDTRKKGNVEVLHALSKKAPFTKKSLIYDRAAILFTLDEIIKKDEELTFTLPRSSLGTDDIFDSVKEVNVTVKKATDRYQITSDDYNAAAGADFVEGGDKSIFELLNIATSQCVVDHMDEFAADSKSRIYILNPGDYQGIQEERDIGDGQILRTSLKKSVKTIENTLKDGKVVNPIPAIIIDVSRTAMHKAELLSVKMKNYRSQQSTMIGLKVKKTYGNKELLTVTGFTNENVANCTVTTGESKMKLTEYIKKQYKITLKETNIPAVRDRKGNVFPPELLMIIEQMVKPDQNTANTSRNVILANATPGDERMATITALTEALHLDGDRAKQMGVMLQKNTSALKVDGRTLPSKKLVYGLVGGKPTTTMGFQRGDRPVFFPAPVAKWAFLAVSGRDNYEWMIEVLQKKGRSLGMKVDAPLFKQAGLNLQTVAGAIGQAKAAGCTYAFVVSDFEGDHDIIKAAEREHGIITQQMRGKNSEKIHADTGANVCLKMNVKNGGVNHVVGDEPLLLQENLLIMSLVFDHPSSMSKKEMEEGLRPSCPAVVGISSNASVIKVAGKIIPESCQNFIEKFAYANPREWKKEGEPTFKDTVFELMRHEVEAFKIARGKPAMRIIVYVSGVPEAERGYWSKEGKALVADVCHTFSQAYNPAMTIITMSTEGCERFVAEGKPPNAKGPDPRIGLVIDSVVVNPRVNEWFLQSAKALKGTPRTIKYTLVAEPTAAAAQYTMDQMQGLTWALAHLHQYCFGTIGFPSPSRIAADAAKRARALFKTHQQQSRNRGPYDLEELNSTLGFKSTKASSTTRSV</sequence>
<dbReference type="Gene3D" id="3.30.420.10">
    <property type="entry name" value="Ribonuclease H-like superfamily/Ribonuclease H"/>
    <property type="match status" value="1"/>
</dbReference>
<dbReference type="Gene3D" id="2.170.260.10">
    <property type="entry name" value="paz domain"/>
    <property type="match status" value="1"/>
</dbReference>
<dbReference type="AlphaFoldDB" id="A0AAN4YZE7"/>
<dbReference type="PROSITE" id="PS50822">
    <property type="entry name" value="PIWI"/>
    <property type="match status" value="1"/>
</dbReference>
<keyword evidence="4" id="KW-1185">Reference proteome</keyword>
<dbReference type="PROSITE" id="PS50821">
    <property type="entry name" value="PAZ"/>
    <property type="match status" value="1"/>
</dbReference>
<reference evidence="4" key="1">
    <citation type="submission" date="2022-10" db="EMBL/GenBank/DDBJ databases">
        <title>Genome assembly of Pristionchus species.</title>
        <authorList>
            <person name="Yoshida K."/>
            <person name="Sommer R.J."/>
        </authorList>
    </citation>
    <scope>NUCLEOTIDE SEQUENCE [LARGE SCALE GENOMIC DNA]</scope>
    <source>
        <strain evidence="4">RS5460</strain>
    </source>
</reference>
<dbReference type="CDD" id="cd02846">
    <property type="entry name" value="PAZ_argonaute_like"/>
    <property type="match status" value="1"/>
</dbReference>
<dbReference type="EMBL" id="BTRK01000001">
    <property type="protein sequence ID" value="GMR31066.1"/>
    <property type="molecule type" value="Genomic_DNA"/>
</dbReference>
<dbReference type="Gene3D" id="3.40.50.2300">
    <property type="match status" value="1"/>
</dbReference>
<accession>A0AAN4YZE7</accession>
<evidence type="ECO:0008006" key="5">
    <source>
        <dbReference type="Google" id="ProtNLM"/>
    </source>
</evidence>
<name>A0AAN4YZE7_9BILA</name>
<dbReference type="InterPro" id="IPR012337">
    <property type="entry name" value="RNaseH-like_sf"/>
</dbReference>
<dbReference type="Proteomes" id="UP001328107">
    <property type="component" value="Unassembled WGS sequence"/>
</dbReference>
<dbReference type="SUPFAM" id="SSF101690">
    <property type="entry name" value="PAZ domain"/>
    <property type="match status" value="1"/>
</dbReference>
<feature type="domain" description="Piwi" evidence="2">
    <location>
        <begin position="528"/>
        <end position="855"/>
    </location>
</feature>
<dbReference type="InterPro" id="IPR036085">
    <property type="entry name" value="PAZ_dom_sf"/>
</dbReference>
<dbReference type="Pfam" id="PF02171">
    <property type="entry name" value="Piwi"/>
    <property type="match status" value="1"/>
</dbReference>
<dbReference type="SUPFAM" id="SSF53098">
    <property type="entry name" value="Ribonuclease H-like"/>
    <property type="match status" value="1"/>
</dbReference>
<feature type="domain" description="PAZ" evidence="1">
    <location>
        <begin position="271"/>
        <end position="369"/>
    </location>
</feature>
<protein>
    <recommendedName>
        <fullName evidence="5">Piwi domain-containing protein</fullName>
    </recommendedName>
</protein>
<evidence type="ECO:0000313" key="4">
    <source>
        <dbReference type="Proteomes" id="UP001328107"/>
    </source>
</evidence>
<evidence type="ECO:0000259" key="2">
    <source>
        <dbReference type="PROSITE" id="PS50822"/>
    </source>
</evidence>
<comment type="caution">
    <text evidence="3">The sequence shown here is derived from an EMBL/GenBank/DDBJ whole genome shotgun (WGS) entry which is preliminary data.</text>
</comment>
<dbReference type="PANTHER" id="PTHR22891">
    <property type="entry name" value="EUKARYOTIC TRANSLATION INITIATION FACTOR 2C"/>
    <property type="match status" value="1"/>
</dbReference>
<dbReference type="SMART" id="SM00950">
    <property type="entry name" value="Piwi"/>
    <property type="match status" value="1"/>
</dbReference>
<feature type="non-terminal residue" evidence="3">
    <location>
        <position position="1"/>
    </location>
</feature>
<organism evidence="3 4">
    <name type="scientific">Pristionchus mayeri</name>
    <dbReference type="NCBI Taxonomy" id="1317129"/>
    <lineage>
        <taxon>Eukaryota</taxon>
        <taxon>Metazoa</taxon>
        <taxon>Ecdysozoa</taxon>
        <taxon>Nematoda</taxon>
        <taxon>Chromadorea</taxon>
        <taxon>Rhabditida</taxon>
        <taxon>Rhabditina</taxon>
        <taxon>Diplogasteromorpha</taxon>
        <taxon>Diplogasteroidea</taxon>
        <taxon>Neodiplogasteridae</taxon>
        <taxon>Pristionchus</taxon>
    </lineage>
</organism>
<proteinExistence type="predicted"/>
<dbReference type="InterPro" id="IPR003100">
    <property type="entry name" value="PAZ_dom"/>
</dbReference>
<dbReference type="Pfam" id="PF02170">
    <property type="entry name" value="PAZ"/>
    <property type="match status" value="1"/>
</dbReference>
<dbReference type="InterPro" id="IPR036397">
    <property type="entry name" value="RNaseH_sf"/>
</dbReference>
<gene>
    <name evidence="3" type="ORF">PMAYCL1PPCAC_01261</name>
</gene>
<dbReference type="GO" id="GO:0003723">
    <property type="term" value="F:RNA binding"/>
    <property type="evidence" value="ECO:0007669"/>
    <property type="project" value="InterPro"/>
</dbReference>
<evidence type="ECO:0000313" key="3">
    <source>
        <dbReference type="EMBL" id="GMR31066.1"/>
    </source>
</evidence>